<dbReference type="InterPro" id="IPR029052">
    <property type="entry name" value="Metallo-depent_PP-like"/>
</dbReference>
<dbReference type="Pfam" id="PF00149">
    <property type="entry name" value="Metallophos"/>
    <property type="match status" value="1"/>
</dbReference>
<organism evidence="4 5">
    <name type="scientific">candidate division GN15 bacterium</name>
    <dbReference type="NCBI Taxonomy" id="2072418"/>
    <lineage>
        <taxon>Bacteria</taxon>
        <taxon>candidate division GN15</taxon>
    </lineage>
</organism>
<feature type="chain" id="PRO_5032842841" evidence="2">
    <location>
        <begin position="25"/>
        <end position="367"/>
    </location>
</feature>
<comment type="caution">
    <text evidence="4">The sequence shown here is derived from an EMBL/GenBank/DDBJ whole genome shotgun (WGS) entry which is preliminary data.</text>
</comment>
<dbReference type="GO" id="GO:0000272">
    <property type="term" value="P:polysaccharide catabolic process"/>
    <property type="evidence" value="ECO:0007669"/>
    <property type="project" value="InterPro"/>
</dbReference>
<keyword evidence="1 2" id="KW-0732">Signal</keyword>
<sequence length="367" mass="39576">MVTILRRLCPTLILICLLVNETSAANIRFAVIGDFGIAGPNEQAVATMIDSWHVDFILTAGDNSYGGNPIDQNIGQYYHSYIGNYIGSYGAGADSNCFFPTLGNHDYTDGGGITAHYNYFTLPGNERYYSLVRGSVQFFMINSNSQEPDGIASTSAQALDCSWNLRHTDYPFRVAVMHHAPYSSCTTHGSTPVMQWPFEQWGVDVVIAGHDHTYERIMVDNDHEDDSIPYFVNGLGGRSIYSFPSSGFVPGSAVRYNGNYGAMLVDVTDTTMLLQFYSISGGGTLVDSVTVRARPGCCQGKVGNVNLTGIVDLADLSALISYLTGAGWPLPCPAEANINNSGIIDLSDLTALVSYLTGGGFILPDCP</sequence>
<dbReference type="InterPro" id="IPR036439">
    <property type="entry name" value="Dockerin_dom_sf"/>
</dbReference>
<dbReference type="PANTHER" id="PTHR22953:SF153">
    <property type="entry name" value="PURPLE ACID PHOSPHATASE"/>
    <property type="match status" value="1"/>
</dbReference>
<evidence type="ECO:0000313" key="4">
    <source>
        <dbReference type="EMBL" id="PWB69743.1"/>
    </source>
</evidence>
<dbReference type="Proteomes" id="UP000250918">
    <property type="component" value="Unassembled WGS sequence"/>
</dbReference>
<accession>A0A855X1J1</accession>
<proteinExistence type="predicted"/>
<name>A0A855X1J1_9BACT</name>
<reference evidence="4 5" key="1">
    <citation type="journal article" date="2018" name="ISME J.">
        <title>A methanotrophic archaeon couples anaerobic oxidation of methane to Fe(III) reduction.</title>
        <authorList>
            <person name="Cai C."/>
            <person name="Leu A.O."/>
            <person name="Xie G.J."/>
            <person name="Guo J."/>
            <person name="Feng Y."/>
            <person name="Zhao J.X."/>
            <person name="Tyson G.W."/>
            <person name="Yuan Z."/>
            <person name="Hu S."/>
        </authorList>
    </citation>
    <scope>NUCLEOTIDE SEQUENCE [LARGE SCALE GENOMIC DNA]</scope>
    <source>
        <strain evidence="4">FeB_12</strain>
    </source>
</reference>
<gene>
    <name evidence="4" type="ORF">C3F09_10095</name>
</gene>
<evidence type="ECO:0000256" key="1">
    <source>
        <dbReference type="ARBA" id="ARBA00022729"/>
    </source>
</evidence>
<dbReference type="InterPro" id="IPR039331">
    <property type="entry name" value="PAPs-like"/>
</dbReference>
<dbReference type="Gene3D" id="1.10.1330.10">
    <property type="entry name" value="Dockerin domain"/>
    <property type="match status" value="1"/>
</dbReference>
<protein>
    <submittedName>
        <fullName evidence="4">Alkaline phosphatase</fullName>
    </submittedName>
</protein>
<dbReference type="EMBL" id="PQAP01000165">
    <property type="protein sequence ID" value="PWB69743.1"/>
    <property type="molecule type" value="Genomic_DNA"/>
</dbReference>
<evidence type="ECO:0000256" key="2">
    <source>
        <dbReference type="SAM" id="SignalP"/>
    </source>
</evidence>
<evidence type="ECO:0000259" key="3">
    <source>
        <dbReference type="Pfam" id="PF00149"/>
    </source>
</evidence>
<dbReference type="SUPFAM" id="SSF63446">
    <property type="entry name" value="Type I dockerin domain"/>
    <property type="match status" value="1"/>
</dbReference>
<dbReference type="AlphaFoldDB" id="A0A855X1J1"/>
<dbReference type="GO" id="GO:0003993">
    <property type="term" value="F:acid phosphatase activity"/>
    <property type="evidence" value="ECO:0007669"/>
    <property type="project" value="InterPro"/>
</dbReference>
<dbReference type="PANTHER" id="PTHR22953">
    <property type="entry name" value="ACID PHOSPHATASE RELATED"/>
    <property type="match status" value="1"/>
</dbReference>
<dbReference type="InterPro" id="IPR004843">
    <property type="entry name" value="Calcineurin-like_PHP"/>
</dbReference>
<dbReference type="Gene3D" id="3.60.21.10">
    <property type="match status" value="1"/>
</dbReference>
<evidence type="ECO:0000313" key="5">
    <source>
        <dbReference type="Proteomes" id="UP000250918"/>
    </source>
</evidence>
<feature type="signal peptide" evidence="2">
    <location>
        <begin position="1"/>
        <end position="24"/>
    </location>
</feature>
<dbReference type="SUPFAM" id="SSF56300">
    <property type="entry name" value="Metallo-dependent phosphatases"/>
    <property type="match status" value="1"/>
</dbReference>
<feature type="domain" description="Calcineurin-like phosphoesterase" evidence="3">
    <location>
        <begin position="27"/>
        <end position="214"/>
    </location>
</feature>